<keyword evidence="3" id="KW-1185">Reference proteome</keyword>
<gene>
    <name evidence="2" type="ordered locus">Arnit_1519</name>
</gene>
<evidence type="ECO:0000256" key="1">
    <source>
        <dbReference type="SAM" id="Phobius"/>
    </source>
</evidence>
<dbReference type="RefSeq" id="WP_013135320.1">
    <property type="nucleotide sequence ID" value="NC_014166.1"/>
</dbReference>
<organism evidence="2 3">
    <name type="scientific">Arcobacter nitrofigilis (strain ATCC 33309 / DSM 7299 / CCUG 15893 / LMG 7604 / NCTC 12251 / CI)</name>
    <name type="common">Campylobacter nitrofigilis</name>
    <dbReference type="NCBI Taxonomy" id="572480"/>
    <lineage>
        <taxon>Bacteria</taxon>
        <taxon>Pseudomonadati</taxon>
        <taxon>Campylobacterota</taxon>
        <taxon>Epsilonproteobacteria</taxon>
        <taxon>Campylobacterales</taxon>
        <taxon>Arcobacteraceae</taxon>
        <taxon>Arcobacter</taxon>
    </lineage>
</organism>
<feature type="transmembrane region" description="Helical" evidence="1">
    <location>
        <begin position="7"/>
        <end position="27"/>
    </location>
</feature>
<keyword evidence="1" id="KW-0472">Membrane</keyword>
<dbReference type="AlphaFoldDB" id="D5V608"/>
<dbReference type="STRING" id="572480.Arnit_1519"/>
<keyword evidence="1" id="KW-1133">Transmembrane helix</keyword>
<protein>
    <submittedName>
        <fullName evidence="2">Membrane protein NosY</fullName>
    </submittedName>
</protein>
<dbReference type="KEGG" id="ant:Arnit_1519"/>
<reference evidence="2 3" key="1">
    <citation type="journal article" date="2010" name="Stand. Genomic Sci.">
        <title>Complete genome sequence of Arcobacter nitrofigilis type strain (CI).</title>
        <authorList>
            <person name="Pati A."/>
            <person name="Gronow S."/>
            <person name="Lapidus A."/>
            <person name="Copeland A."/>
            <person name="Glavina Del Rio T."/>
            <person name="Nolan M."/>
            <person name="Lucas S."/>
            <person name="Tice H."/>
            <person name="Cheng J.F."/>
            <person name="Han C."/>
            <person name="Chertkov O."/>
            <person name="Bruce D."/>
            <person name="Tapia R."/>
            <person name="Goodwin L."/>
            <person name="Pitluck S."/>
            <person name="Liolios K."/>
            <person name="Ivanova N."/>
            <person name="Mavromatis K."/>
            <person name="Chen A."/>
            <person name="Palaniappan K."/>
            <person name="Land M."/>
            <person name="Hauser L."/>
            <person name="Chang Y.J."/>
            <person name="Jeffries C.D."/>
            <person name="Detter J.C."/>
            <person name="Rohde M."/>
            <person name="Goker M."/>
            <person name="Bristow J."/>
            <person name="Eisen J.A."/>
            <person name="Markowitz V."/>
            <person name="Hugenholtz P."/>
            <person name="Klenk H.P."/>
            <person name="Kyrpides N.C."/>
        </authorList>
    </citation>
    <scope>NUCLEOTIDE SEQUENCE [LARGE SCALE GENOMIC DNA]</scope>
    <source>
        <strain evidence="3">ATCC 33309 / DSM 7299 / CCUG 15893 / LMG 7604 / NCTC 12251 / CI</strain>
    </source>
</reference>
<proteinExistence type="predicted"/>
<name>D5V608_ARCNC</name>
<dbReference type="Proteomes" id="UP000000939">
    <property type="component" value="Chromosome"/>
</dbReference>
<accession>D5V608</accession>
<feature type="transmembrane region" description="Helical" evidence="1">
    <location>
        <begin position="39"/>
        <end position="59"/>
    </location>
</feature>
<sequence length="66" mass="7652">MNKEIIIGFFIVLIIASSVKIFFNYNININIIHWSIDSILINIYILTGSFLMILGLVFLSKYLNKK</sequence>
<dbReference type="EMBL" id="CP001999">
    <property type="protein sequence ID" value="ADG93175.1"/>
    <property type="molecule type" value="Genomic_DNA"/>
</dbReference>
<evidence type="ECO:0000313" key="2">
    <source>
        <dbReference type="EMBL" id="ADG93175.1"/>
    </source>
</evidence>
<dbReference type="HOGENOM" id="CLU_2821727_0_0_7"/>
<keyword evidence="1" id="KW-0812">Transmembrane</keyword>
<evidence type="ECO:0000313" key="3">
    <source>
        <dbReference type="Proteomes" id="UP000000939"/>
    </source>
</evidence>